<reference evidence="7" key="1">
    <citation type="submission" date="2020-07" db="EMBL/GenBank/DDBJ databases">
        <authorList>
            <person name="Tarantini F.S."/>
            <person name="Hong K.W."/>
            <person name="Chan K.G."/>
        </authorList>
    </citation>
    <scope>NUCLEOTIDE SEQUENCE</scope>
    <source>
        <strain evidence="7">32-07</strain>
    </source>
</reference>
<dbReference type="SMART" id="SM00091">
    <property type="entry name" value="PAS"/>
    <property type="match status" value="1"/>
</dbReference>
<dbReference type="SUPFAM" id="SSF55785">
    <property type="entry name" value="PYP-like sensor domain (PAS domain)"/>
    <property type="match status" value="1"/>
</dbReference>
<evidence type="ECO:0000313" key="8">
    <source>
        <dbReference type="Proteomes" id="UP001049518"/>
    </source>
</evidence>
<dbReference type="RefSeq" id="WP_231334016.1">
    <property type="nucleotide sequence ID" value="NZ_CP059572.1"/>
</dbReference>
<dbReference type="SUPFAM" id="SSF52172">
    <property type="entry name" value="CheY-like"/>
    <property type="match status" value="1"/>
</dbReference>
<dbReference type="Gene3D" id="3.30.450.20">
    <property type="entry name" value="PAS domain"/>
    <property type="match status" value="1"/>
</dbReference>
<protein>
    <submittedName>
        <fullName evidence="7">PAS domain-containing protein</fullName>
    </submittedName>
</protein>
<sequence length="458" mass="50126">MLLVGDMPSSDPVWGALPEMGFDIVHAPDERTLAAALAEMSFGLALLGLGDEEKTLAACRTIRAHPGHGGIYILILLYDELRDQIGRAFRAGANDVVVGHPLRMLELEARLAAGVRNAHLLQSESRLRTLIANVPGAIYRCANDRNWTMNLISDDIQRISGYPSSDFIDSAVRTFSSVIHPDDRGQVEHDVEAATSEGRPFALEYRIVRRDGTIAWVLERGRQVRDGTGRIWLDGVIFDVSDRKQAEQRLHESERRLAVARDRERIARALHDGVIQVLFGVGTMLRNAQGTAHQADRVRRCLATGIDRIDSVINDLRGYVLELRPGLLADRQLHDAIALMAAEFEDESGIVTAIDVAATVAAGLTGHAEDVLLIICEALSNVRRHAEAATCRVTLKRIDGTATLEIDDDGRGFDPAQVSRRGQGLRNLAERVDQIGGRLDIHSGPAGTTVRVRLEPAG</sequence>
<dbReference type="InterPro" id="IPR036890">
    <property type="entry name" value="HATPase_C_sf"/>
</dbReference>
<evidence type="ECO:0000259" key="6">
    <source>
        <dbReference type="PROSITE" id="PS50113"/>
    </source>
</evidence>
<dbReference type="PANTHER" id="PTHR24421:SF61">
    <property type="entry name" value="OXYGEN SENSOR HISTIDINE KINASE NREB"/>
    <property type="match status" value="1"/>
</dbReference>
<dbReference type="CDD" id="cd16917">
    <property type="entry name" value="HATPase_UhpB-NarQ-NarX-like"/>
    <property type="match status" value="1"/>
</dbReference>
<feature type="domain" description="Histidine kinase" evidence="4">
    <location>
        <begin position="265"/>
        <end position="458"/>
    </location>
</feature>
<dbReference type="SUPFAM" id="SSF55874">
    <property type="entry name" value="ATPase domain of HSP90 chaperone/DNA topoisomerase II/histidine kinase"/>
    <property type="match status" value="1"/>
</dbReference>
<dbReference type="InterPro" id="IPR011006">
    <property type="entry name" value="CheY-like_superfamily"/>
</dbReference>
<dbReference type="Gene3D" id="3.40.50.2300">
    <property type="match status" value="1"/>
</dbReference>
<feature type="domain" description="PAC" evidence="6">
    <location>
        <begin position="201"/>
        <end position="252"/>
    </location>
</feature>
<dbReference type="InterPro" id="IPR011712">
    <property type="entry name" value="Sig_transdc_His_kin_sub3_dim/P"/>
</dbReference>
<name>A0ABX8QQI6_9ACTN</name>
<dbReference type="InterPro" id="IPR013655">
    <property type="entry name" value="PAS_fold_3"/>
</dbReference>
<evidence type="ECO:0000259" key="4">
    <source>
        <dbReference type="PROSITE" id="PS50109"/>
    </source>
</evidence>
<dbReference type="NCBIfam" id="TIGR00229">
    <property type="entry name" value="sensory_box"/>
    <property type="match status" value="1"/>
</dbReference>
<dbReference type="EMBL" id="CP059572">
    <property type="protein sequence ID" value="QXJ20898.1"/>
    <property type="molecule type" value="Genomic_DNA"/>
</dbReference>
<dbReference type="InterPro" id="IPR000014">
    <property type="entry name" value="PAS"/>
</dbReference>
<gene>
    <name evidence="7" type="ORF">AGRA3207_001692</name>
</gene>
<dbReference type="Pfam" id="PF02518">
    <property type="entry name" value="HATPase_c"/>
    <property type="match status" value="1"/>
</dbReference>
<dbReference type="InterPro" id="IPR000700">
    <property type="entry name" value="PAS-assoc_C"/>
</dbReference>
<dbReference type="InterPro" id="IPR050482">
    <property type="entry name" value="Sensor_HK_TwoCompSys"/>
</dbReference>
<proteinExistence type="predicted"/>
<dbReference type="PROSITE" id="PS50112">
    <property type="entry name" value="PAS"/>
    <property type="match status" value="1"/>
</dbReference>
<keyword evidence="8" id="KW-1185">Reference proteome</keyword>
<dbReference type="InterPro" id="IPR035965">
    <property type="entry name" value="PAS-like_dom_sf"/>
</dbReference>
<evidence type="ECO:0000256" key="1">
    <source>
        <dbReference type="ARBA" id="ARBA00022679"/>
    </source>
</evidence>
<dbReference type="InterPro" id="IPR003594">
    <property type="entry name" value="HATPase_dom"/>
</dbReference>
<evidence type="ECO:0000313" key="7">
    <source>
        <dbReference type="EMBL" id="QXJ20898.1"/>
    </source>
</evidence>
<keyword evidence="3" id="KW-0902">Two-component regulatory system</keyword>
<organism evidence="7 8">
    <name type="scientific">Actinomadura graeca</name>
    <dbReference type="NCBI Taxonomy" id="2750812"/>
    <lineage>
        <taxon>Bacteria</taxon>
        <taxon>Bacillati</taxon>
        <taxon>Actinomycetota</taxon>
        <taxon>Actinomycetes</taxon>
        <taxon>Streptosporangiales</taxon>
        <taxon>Thermomonosporaceae</taxon>
        <taxon>Actinomadura</taxon>
    </lineage>
</organism>
<evidence type="ECO:0000256" key="3">
    <source>
        <dbReference type="ARBA" id="ARBA00023012"/>
    </source>
</evidence>
<accession>A0ABX8QQI6</accession>
<dbReference type="PROSITE" id="PS50113">
    <property type="entry name" value="PAC"/>
    <property type="match status" value="1"/>
</dbReference>
<dbReference type="Pfam" id="PF08447">
    <property type="entry name" value="PAS_3"/>
    <property type="match status" value="1"/>
</dbReference>
<keyword evidence="1" id="KW-0808">Transferase</keyword>
<evidence type="ECO:0000259" key="5">
    <source>
        <dbReference type="PROSITE" id="PS50112"/>
    </source>
</evidence>
<dbReference type="Proteomes" id="UP001049518">
    <property type="component" value="Chromosome"/>
</dbReference>
<dbReference type="PANTHER" id="PTHR24421">
    <property type="entry name" value="NITRATE/NITRITE SENSOR PROTEIN NARX-RELATED"/>
    <property type="match status" value="1"/>
</dbReference>
<feature type="domain" description="PAS" evidence="5">
    <location>
        <begin position="123"/>
        <end position="198"/>
    </location>
</feature>
<dbReference type="CDD" id="cd00130">
    <property type="entry name" value="PAS"/>
    <property type="match status" value="1"/>
</dbReference>
<keyword evidence="2" id="KW-0418">Kinase</keyword>
<dbReference type="Gene3D" id="3.30.565.10">
    <property type="entry name" value="Histidine kinase-like ATPase, C-terminal domain"/>
    <property type="match status" value="1"/>
</dbReference>
<dbReference type="Pfam" id="PF07730">
    <property type="entry name" value="HisKA_3"/>
    <property type="match status" value="1"/>
</dbReference>
<dbReference type="Gene3D" id="1.20.5.1930">
    <property type="match status" value="1"/>
</dbReference>
<evidence type="ECO:0000256" key="2">
    <source>
        <dbReference type="ARBA" id="ARBA00022777"/>
    </source>
</evidence>
<dbReference type="SMART" id="SM00387">
    <property type="entry name" value="HATPase_c"/>
    <property type="match status" value="1"/>
</dbReference>
<dbReference type="InterPro" id="IPR005467">
    <property type="entry name" value="His_kinase_dom"/>
</dbReference>
<dbReference type="PROSITE" id="PS50109">
    <property type="entry name" value="HIS_KIN"/>
    <property type="match status" value="1"/>
</dbReference>